<evidence type="ECO:0000313" key="5">
    <source>
        <dbReference type="EMBL" id="PWY76057.1"/>
    </source>
</evidence>
<dbReference type="SUPFAM" id="SSF56176">
    <property type="entry name" value="FAD-binding/transporter-associated domain-like"/>
    <property type="match status" value="1"/>
</dbReference>
<dbReference type="GO" id="GO:0016491">
    <property type="term" value="F:oxidoreductase activity"/>
    <property type="evidence" value="ECO:0007669"/>
    <property type="project" value="UniProtKB-KW"/>
</dbReference>
<dbReference type="STRING" id="1450535.A0A317VSP9"/>
<dbReference type="Pfam" id="PF08031">
    <property type="entry name" value="BBE"/>
    <property type="match status" value="1"/>
</dbReference>
<sequence length="586" mass="63738">MKASAMVSQLLFLVLILTNLSSAGDRTWSWTVLNATLQGRLHAASPLAQPCFSHYDGRPVSPQPSQCSELQAQYTTAAYRADLYNGFMHAQNEICAASSNPITSQCLLDPSNPTDLAAVLSHSCGQGSVSRYYIPVHEAADVQTAFEFARHTGVALSVKNSGHDFSSRSSLHGSLALWTRPLQNLAFHPEFIPEGCPIAPSASHPAITLGAGVNFDQVYRFAHQNNVTFIGGTAPTVGASGGLAMTGGHGLLSAQFGLGIDRILEYQIVTPDGQVRRANACQNTDLFWALRGGGGGTYGVVLESTSSVEPRLPLVFAYLTVPANVTHPDAFAQLLMEHAVRWSQQGWGGPNSMNSLVMANPFLNLAAARASLAEAIDYVKAQPGGTVVFESYPDFFPVYEAYMLPTANAGVGQARFATNRLIPTAMLQNATGRARILDTLNQLVAEGYKPTLFATPPSDIHSPYTDPGSTSATPAWRNSTWMITTEAQWPWNSTLTQRRAFVRRLKAVTRALERLAPDSGSYISEADPFTDNWKTSWWGENYAELLRIKQKYDPDGLLRCWRCVGWDEQWEQPGGRFDCLGGLLTN</sequence>
<gene>
    <name evidence="5" type="ORF">BO94DRAFT_605297</name>
</gene>
<dbReference type="OrthoDB" id="9983560at2759"/>
<dbReference type="Pfam" id="PF01565">
    <property type="entry name" value="FAD_binding_4"/>
    <property type="match status" value="1"/>
</dbReference>
<proteinExistence type="inferred from homology"/>
<dbReference type="PANTHER" id="PTHR13878">
    <property type="entry name" value="GULONOLACTONE OXIDASE"/>
    <property type="match status" value="1"/>
</dbReference>
<dbReference type="GO" id="GO:0071949">
    <property type="term" value="F:FAD binding"/>
    <property type="evidence" value="ECO:0007669"/>
    <property type="project" value="InterPro"/>
</dbReference>
<dbReference type="InterPro" id="IPR012951">
    <property type="entry name" value="BBE"/>
</dbReference>
<evidence type="ECO:0000256" key="2">
    <source>
        <dbReference type="ARBA" id="ARBA00023002"/>
    </source>
</evidence>
<dbReference type="EMBL" id="MSFK01000028">
    <property type="protein sequence ID" value="PWY76057.1"/>
    <property type="molecule type" value="Genomic_DNA"/>
</dbReference>
<organism evidence="5 6">
    <name type="scientific">Aspergillus sclerotioniger CBS 115572</name>
    <dbReference type="NCBI Taxonomy" id="1450535"/>
    <lineage>
        <taxon>Eukaryota</taxon>
        <taxon>Fungi</taxon>
        <taxon>Dikarya</taxon>
        <taxon>Ascomycota</taxon>
        <taxon>Pezizomycotina</taxon>
        <taxon>Eurotiomycetes</taxon>
        <taxon>Eurotiomycetidae</taxon>
        <taxon>Eurotiales</taxon>
        <taxon>Aspergillaceae</taxon>
        <taxon>Aspergillus</taxon>
        <taxon>Aspergillus subgen. Circumdati</taxon>
    </lineage>
</organism>
<keyword evidence="2" id="KW-0560">Oxidoreductase</keyword>
<comment type="caution">
    <text evidence="5">The sequence shown here is derived from an EMBL/GenBank/DDBJ whole genome shotgun (WGS) entry which is preliminary data.</text>
</comment>
<name>A0A317VSP9_9EURO</name>
<feature type="signal peptide" evidence="3">
    <location>
        <begin position="1"/>
        <end position="23"/>
    </location>
</feature>
<dbReference type="InterPro" id="IPR016166">
    <property type="entry name" value="FAD-bd_PCMH"/>
</dbReference>
<dbReference type="InterPro" id="IPR036318">
    <property type="entry name" value="FAD-bd_PCMH-like_sf"/>
</dbReference>
<dbReference type="GeneID" id="37118623"/>
<dbReference type="PROSITE" id="PS51387">
    <property type="entry name" value="FAD_PCMH"/>
    <property type="match status" value="1"/>
</dbReference>
<evidence type="ECO:0000313" key="6">
    <source>
        <dbReference type="Proteomes" id="UP000246702"/>
    </source>
</evidence>
<dbReference type="InterPro" id="IPR006094">
    <property type="entry name" value="Oxid_FAD_bind_N"/>
</dbReference>
<keyword evidence="3" id="KW-0732">Signal</keyword>
<evidence type="ECO:0000256" key="3">
    <source>
        <dbReference type="SAM" id="SignalP"/>
    </source>
</evidence>
<dbReference type="InterPro" id="IPR050432">
    <property type="entry name" value="FAD-linked_Oxidoreductases_BP"/>
</dbReference>
<dbReference type="Proteomes" id="UP000246702">
    <property type="component" value="Unassembled WGS sequence"/>
</dbReference>
<comment type="similarity">
    <text evidence="1">Belongs to the oxygen-dependent FAD-linked oxidoreductase family.</text>
</comment>
<dbReference type="Gene3D" id="3.30.465.10">
    <property type="match status" value="2"/>
</dbReference>
<protein>
    <submittedName>
        <fullName evidence="5">FAD-binding domain-containing protein</fullName>
    </submittedName>
</protein>
<dbReference type="AlphaFoldDB" id="A0A317VSP9"/>
<evidence type="ECO:0000256" key="1">
    <source>
        <dbReference type="ARBA" id="ARBA00005466"/>
    </source>
</evidence>
<evidence type="ECO:0000259" key="4">
    <source>
        <dbReference type="PROSITE" id="PS51387"/>
    </source>
</evidence>
<keyword evidence="6" id="KW-1185">Reference proteome</keyword>
<dbReference type="RefSeq" id="XP_025464054.1">
    <property type="nucleotide sequence ID" value="XM_025616480.1"/>
</dbReference>
<feature type="chain" id="PRO_5016357139" evidence="3">
    <location>
        <begin position="24"/>
        <end position="586"/>
    </location>
</feature>
<accession>A0A317VSP9</accession>
<reference evidence="5 6" key="1">
    <citation type="submission" date="2016-12" db="EMBL/GenBank/DDBJ databases">
        <title>The genomes of Aspergillus section Nigri reveals drivers in fungal speciation.</title>
        <authorList>
            <consortium name="DOE Joint Genome Institute"/>
            <person name="Vesth T.C."/>
            <person name="Nybo J."/>
            <person name="Theobald S."/>
            <person name="Brandl J."/>
            <person name="Frisvad J.C."/>
            <person name="Nielsen K.F."/>
            <person name="Lyhne E.K."/>
            <person name="Kogle M.E."/>
            <person name="Kuo A."/>
            <person name="Riley R."/>
            <person name="Clum A."/>
            <person name="Nolan M."/>
            <person name="Lipzen A."/>
            <person name="Salamov A."/>
            <person name="Henrissat B."/>
            <person name="Wiebenga A."/>
            <person name="De Vries R.P."/>
            <person name="Grigoriev I.V."/>
            <person name="Mortensen U.H."/>
            <person name="Andersen M.R."/>
            <person name="Baker S.E."/>
        </authorList>
    </citation>
    <scope>NUCLEOTIDE SEQUENCE [LARGE SCALE GENOMIC DNA]</scope>
    <source>
        <strain evidence="5 6">CBS 115572</strain>
    </source>
</reference>
<feature type="domain" description="FAD-binding PCMH-type" evidence="4">
    <location>
        <begin position="125"/>
        <end position="311"/>
    </location>
</feature>
<dbReference type="PANTHER" id="PTHR13878:SF91">
    <property type="entry name" value="FAD BINDING DOMAIN PROTEIN (AFU_ORTHOLOGUE AFUA_6G12070)-RELATED"/>
    <property type="match status" value="1"/>
</dbReference>
<dbReference type="InterPro" id="IPR016169">
    <property type="entry name" value="FAD-bd_PCMH_sub2"/>
</dbReference>